<comment type="caution">
    <text evidence="1">The sequence shown here is derived from an EMBL/GenBank/DDBJ whole genome shotgun (WGS) entry which is preliminary data.</text>
</comment>
<dbReference type="PANTHER" id="PTHR47510:SF3">
    <property type="entry name" value="ENDO_EXONUCLEASE_PHOSPHATASE DOMAIN-CONTAINING PROTEIN"/>
    <property type="match status" value="1"/>
</dbReference>
<dbReference type="AlphaFoldDB" id="A0AAN8HPJ6"/>
<organism evidence="1 2">
    <name type="scientific">Champsocephalus gunnari</name>
    <name type="common">Mackerel icefish</name>
    <dbReference type="NCBI Taxonomy" id="52237"/>
    <lineage>
        <taxon>Eukaryota</taxon>
        <taxon>Metazoa</taxon>
        <taxon>Chordata</taxon>
        <taxon>Craniata</taxon>
        <taxon>Vertebrata</taxon>
        <taxon>Euteleostomi</taxon>
        <taxon>Actinopterygii</taxon>
        <taxon>Neopterygii</taxon>
        <taxon>Teleostei</taxon>
        <taxon>Neoteleostei</taxon>
        <taxon>Acanthomorphata</taxon>
        <taxon>Eupercaria</taxon>
        <taxon>Perciformes</taxon>
        <taxon>Notothenioidei</taxon>
        <taxon>Channichthyidae</taxon>
        <taxon>Champsocephalus</taxon>
    </lineage>
</organism>
<gene>
    <name evidence="1" type="ORF">CgunFtcFv8_000135</name>
</gene>
<name>A0AAN8HPJ6_CHAGU</name>
<protein>
    <recommendedName>
        <fullName evidence="3">Reverse transcriptase domain-containing protein</fullName>
    </recommendedName>
</protein>
<evidence type="ECO:0008006" key="3">
    <source>
        <dbReference type="Google" id="ProtNLM"/>
    </source>
</evidence>
<proteinExistence type="predicted"/>
<keyword evidence="2" id="KW-1185">Reference proteome</keyword>
<evidence type="ECO:0000313" key="1">
    <source>
        <dbReference type="EMBL" id="KAK5923138.1"/>
    </source>
</evidence>
<evidence type="ECO:0000313" key="2">
    <source>
        <dbReference type="Proteomes" id="UP001331515"/>
    </source>
</evidence>
<dbReference type="EMBL" id="JAURVH010001521">
    <property type="protein sequence ID" value="KAK5923138.1"/>
    <property type="molecule type" value="Genomic_DNA"/>
</dbReference>
<accession>A0AAN8HPJ6</accession>
<dbReference type="PANTHER" id="PTHR47510">
    <property type="entry name" value="REVERSE TRANSCRIPTASE DOMAIN-CONTAINING PROTEIN"/>
    <property type="match status" value="1"/>
</dbReference>
<sequence length="134" mass="14913">MKCIERLVMKQNKSNLPRSLDPFQFAYRAKRSTEDAISTADHPALTHLDTNNSYVRMLFINFSSAFNTIIPQQLVCKLTNLGLSPFLCNWLLDFLTARPQSVQVGNNTSGTITLSTGPPPRMCAQPPALYPADP</sequence>
<dbReference type="Proteomes" id="UP001331515">
    <property type="component" value="Unassembled WGS sequence"/>
</dbReference>
<reference evidence="1 2" key="1">
    <citation type="journal article" date="2023" name="Mol. Biol. Evol.">
        <title>Genomics of Secondarily Temperate Adaptation in the Only Non-Antarctic Icefish.</title>
        <authorList>
            <person name="Rivera-Colon A.G."/>
            <person name="Rayamajhi N."/>
            <person name="Minhas B.F."/>
            <person name="Madrigal G."/>
            <person name="Bilyk K.T."/>
            <person name="Yoon V."/>
            <person name="Hune M."/>
            <person name="Gregory S."/>
            <person name="Cheng C.H.C."/>
            <person name="Catchen J.M."/>
        </authorList>
    </citation>
    <scope>NUCLEOTIDE SEQUENCE [LARGE SCALE GENOMIC DNA]</scope>
    <source>
        <tissue evidence="1">White muscle</tissue>
    </source>
</reference>